<dbReference type="InterPro" id="IPR002698">
    <property type="entry name" value="FTHF_cligase"/>
</dbReference>
<evidence type="ECO:0000256" key="2">
    <source>
        <dbReference type="ARBA" id="ARBA00022741"/>
    </source>
</evidence>
<dbReference type="GO" id="GO:0035999">
    <property type="term" value="P:tetrahydrofolate interconversion"/>
    <property type="evidence" value="ECO:0007669"/>
    <property type="project" value="TreeGrafter"/>
</dbReference>
<dbReference type="InterPro" id="IPR029069">
    <property type="entry name" value="HotDog_dom_sf"/>
</dbReference>
<keyword evidence="2" id="KW-0547">Nucleotide-binding</keyword>
<reference evidence="7" key="1">
    <citation type="journal article" date="2017" name="Genome Announc.">
        <title>Genome sequences of Cyberlindnera fabianii 65, Pichia kudriavzevii 129, and Saccharomyces cerevisiae 131 isolated from fermented masau fruits in Zimbabwe.</title>
        <authorList>
            <person name="van Rijswijck I.M.H."/>
            <person name="Derks M.F.L."/>
            <person name="Abee T."/>
            <person name="de Ridder D."/>
            <person name="Smid E.J."/>
        </authorList>
    </citation>
    <scope>NUCLEOTIDE SEQUENCE [LARGE SCALE GENOMIC DNA]</scope>
    <source>
        <strain evidence="7">129</strain>
    </source>
</reference>
<dbReference type="GO" id="GO:0005739">
    <property type="term" value="C:mitochondrion"/>
    <property type="evidence" value="ECO:0007669"/>
    <property type="project" value="TreeGrafter"/>
</dbReference>
<dbReference type="EC" id="6.3.3.2" evidence="5"/>
<evidence type="ECO:0000256" key="1">
    <source>
        <dbReference type="ARBA" id="ARBA00010638"/>
    </source>
</evidence>
<dbReference type="Gene3D" id="3.40.50.10420">
    <property type="entry name" value="NagB/RpiA/CoA transferase-like"/>
    <property type="match status" value="1"/>
</dbReference>
<evidence type="ECO:0000256" key="5">
    <source>
        <dbReference type="ARBA" id="ARBA00038966"/>
    </source>
</evidence>
<dbReference type="VEuPathDB" id="FungiDB:C5L36_0D04760"/>
<dbReference type="GO" id="GO:0030272">
    <property type="term" value="F:5-formyltetrahydrofolate cyclo-ligase activity"/>
    <property type="evidence" value="ECO:0007669"/>
    <property type="project" value="UniProtKB-EC"/>
</dbReference>
<organism evidence="6 7">
    <name type="scientific">Pichia kudriavzevii</name>
    <name type="common">Yeast</name>
    <name type="synonym">Issatchenkia orientalis</name>
    <dbReference type="NCBI Taxonomy" id="4909"/>
    <lineage>
        <taxon>Eukaryota</taxon>
        <taxon>Fungi</taxon>
        <taxon>Dikarya</taxon>
        <taxon>Ascomycota</taxon>
        <taxon>Saccharomycotina</taxon>
        <taxon>Pichiomycetes</taxon>
        <taxon>Pichiales</taxon>
        <taxon>Pichiaceae</taxon>
        <taxon>Pichia</taxon>
    </lineage>
</organism>
<dbReference type="SUPFAM" id="SSF54637">
    <property type="entry name" value="Thioesterase/thiol ester dehydrase-isomerase"/>
    <property type="match status" value="1"/>
</dbReference>
<dbReference type="AlphaFoldDB" id="A0A1V2LNR2"/>
<dbReference type="Pfam" id="PF01812">
    <property type="entry name" value="5-FTHF_cyc-lig"/>
    <property type="match status" value="1"/>
</dbReference>
<keyword evidence="6" id="KW-0436">Ligase</keyword>
<gene>
    <name evidence="6" type="ORF">BOH78_2006</name>
</gene>
<evidence type="ECO:0000313" key="7">
    <source>
        <dbReference type="Proteomes" id="UP000189274"/>
    </source>
</evidence>
<evidence type="ECO:0000256" key="3">
    <source>
        <dbReference type="ARBA" id="ARBA00022840"/>
    </source>
</evidence>
<name>A0A1V2LNR2_PICKU</name>
<protein>
    <recommendedName>
        <fullName evidence="5">5-formyltetrahydrofolate cyclo-ligase</fullName>
        <ecNumber evidence="5">6.3.3.2</ecNumber>
    </recommendedName>
</protein>
<dbReference type="InterPro" id="IPR024185">
    <property type="entry name" value="FTHF_cligase-like_sf"/>
</dbReference>
<dbReference type="SUPFAM" id="SSF100950">
    <property type="entry name" value="NagB/RpiA/CoA transferase-like"/>
    <property type="match status" value="1"/>
</dbReference>
<comment type="catalytic activity">
    <reaction evidence="4">
        <text>(6S)-5-formyl-5,6,7,8-tetrahydrofolate + ATP = (6R)-5,10-methenyltetrahydrofolate + ADP + phosphate</text>
        <dbReference type="Rhea" id="RHEA:10488"/>
        <dbReference type="ChEBI" id="CHEBI:30616"/>
        <dbReference type="ChEBI" id="CHEBI:43474"/>
        <dbReference type="ChEBI" id="CHEBI:57455"/>
        <dbReference type="ChEBI" id="CHEBI:57457"/>
        <dbReference type="ChEBI" id="CHEBI:456216"/>
        <dbReference type="EC" id="6.3.3.2"/>
    </reaction>
</comment>
<dbReference type="Gene3D" id="3.10.129.10">
    <property type="entry name" value="Hotdog Thioesterase"/>
    <property type="match status" value="1"/>
</dbReference>
<evidence type="ECO:0000313" key="6">
    <source>
        <dbReference type="EMBL" id="ONH75133.1"/>
    </source>
</evidence>
<sequence>MSCISTTKAAKIATRKSITAKLNRIDPSVLHLCARATAAQVARIPEWNAAHSVALYMNLPNGELPTLPLLELAFSQGKTVYLPRIEPLSTNNDPPRYNGQKTCLHFLRVDSLQDALNLPPRGKYSIREPPLIANRDALPTKSPLDLIVLPGVAFTSEGGRLGHGAGYYDDFIKRYRSLHNLTPTLVGVGLPEQLLPVHNIQLEDHDEQLDYVVIADTTFCRFCKRSYFKPALLFFIAGAALSYNYSLYELGERRFPLPLTSDSKSISQFNERLESRLQALPIVKELRTDPNFVEYRDWNHLDSSPTGLSNFHGTLRTPGGISIPPLSFHCQETGDDIVIVHVGRRMSGYPFLVHGGMLGMLVDEIFKSNLIKEFPNLTFDNVHTKSLDLKFKSPTFVNQFLIIKSNSAKLDTVNNDYIVNSHISTTDGKVLVQASAVLSTDTNSLTSSVPTRPLEKKTNTGWFW</sequence>
<dbReference type="GO" id="GO:0009396">
    <property type="term" value="P:folic acid-containing compound biosynthetic process"/>
    <property type="evidence" value="ECO:0007669"/>
    <property type="project" value="TreeGrafter"/>
</dbReference>
<comment type="caution">
    <text evidence="6">The sequence shown here is derived from an EMBL/GenBank/DDBJ whole genome shotgun (WGS) entry which is preliminary data.</text>
</comment>
<keyword evidence="3" id="KW-0067">ATP-binding</keyword>
<dbReference type="PANTHER" id="PTHR23407">
    <property type="entry name" value="ATPASE INHIBITOR/5-FORMYLTETRAHYDROFOLATE CYCLO-LIGASE"/>
    <property type="match status" value="1"/>
</dbReference>
<dbReference type="InterPro" id="IPR037171">
    <property type="entry name" value="NagB/RpiA_transferase-like"/>
</dbReference>
<dbReference type="EMBL" id="MQVM01000007">
    <property type="protein sequence ID" value="ONH75133.1"/>
    <property type="molecule type" value="Genomic_DNA"/>
</dbReference>
<dbReference type="Proteomes" id="UP000189274">
    <property type="component" value="Unassembled WGS sequence"/>
</dbReference>
<comment type="similarity">
    <text evidence="1">Belongs to the 5-formyltetrahydrofolate cyclo-ligase family.</text>
</comment>
<evidence type="ECO:0000256" key="4">
    <source>
        <dbReference type="ARBA" id="ARBA00036539"/>
    </source>
</evidence>
<dbReference type="GO" id="GO:0005524">
    <property type="term" value="F:ATP binding"/>
    <property type="evidence" value="ECO:0007669"/>
    <property type="project" value="UniProtKB-KW"/>
</dbReference>
<accession>A0A1V2LNR2</accession>
<dbReference type="PANTHER" id="PTHR23407:SF1">
    <property type="entry name" value="5-FORMYLTETRAHYDROFOLATE CYCLO-LIGASE"/>
    <property type="match status" value="1"/>
</dbReference>
<proteinExistence type="inferred from homology"/>